<dbReference type="OrthoDB" id="5099858at2759"/>
<gene>
    <name evidence="1" type="ORF">FBEOM_3051</name>
</gene>
<accession>A0A9P5AQQ7</accession>
<dbReference type="EMBL" id="PVQB02000112">
    <property type="protein sequence ID" value="KAF4342961.1"/>
    <property type="molecule type" value="Genomic_DNA"/>
</dbReference>
<keyword evidence="2" id="KW-1185">Reference proteome</keyword>
<protein>
    <submittedName>
        <fullName evidence="1">Uncharacterized protein</fullName>
    </submittedName>
</protein>
<dbReference type="Proteomes" id="UP000730481">
    <property type="component" value="Unassembled WGS sequence"/>
</dbReference>
<proteinExistence type="predicted"/>
<sequence>MDTFDEITNLNTQELPEENRERIIANCSEFLRRANATKALSDALAAEKPDFPGFQHSPLTRIKNLFSGLAGDSVDGNLALLQELDLPTIVTLGLCLSTTKIKRMNKDDLEEVIHQAKEIGSRIKSIIYTSVAISQSIQLSVNPVLVQEFNQQAGEYISSMIGNHHVAWNNSVAYAETVPPGNKFQGLTALALNRMVTVYLPLATKNDCGIRLTALFSEALLGTLFGYRPGVYGDRLELSALTHEVAPILGEDVFRSIQATTTWERVHAIRTSCVKATVTTADDLERLWTNFTNETFHSEKPKKFHEYPAGSITVFDCDASSLFDRSKPNPLSQTMFGGNRTCAESKSALPPVKDFAHLALLVDHKNETEIELPVCQEQVDEICRETPNLVSLLYTTLSAEDISLEASPATVQAIECQREWEKSVEVWFKNNHYVPVEHRTLDSESFHNCYQGVDRFAAYGCRLDRSFDAWYMRMELQNIIFGSLYTLNKPNTQMHHTQTVVQCDEEAASQLEA</sequence>
<reference evidence="1" key="1">
    <citation type="journal article" date="2017" name="Mycologia">
        <title>Fusarium algeriense, sp. nov., a novel toxigenic crown rot pathogen of durum wheat from Algeria is nested in the Fusarium burgessii species complex.</title>
        <authorList>
            <person name="Laraba I."/>
            <person name="Keddad A."/>
            <person name="Boureghda H."/>
            <person name="Abdallah N."/>
            <person name="Vaughan M.M."/>
            <person name="Proctor R.H."/>
            <person name="Busman M."/>
            <person name="O'Donnell K."/>
        </authorList>
    </citation>
    <scope>NUCLEOTIDE SEQUENCE</scope>
    <source>
        <strain evidence="1">NRRL 25174</strain>
    </source>
</reference>
<organism evidence="1 2">
    <name type="scientific">Fusarium beomiforme</name>
    <dbReference type="NCBI Taxonomy" id="44412"/>
    <lineage>
        <taxon>Eukaryota</taxon>
        <taxon>Fungi</taxon>
        <taxon>Dikarya</taxon>
        <taxon>Ascomycota</taxon>
        <taxon>Pezizomycotina</taxon>
        <taxon>Sordariomycetes</taxon>
        <taxon>Hypocreomycetidae</taxon>
        <taxon>Hypocreales</taxon>
        <taxon>Nectriaceae</taxon>
        <taxon>Fusarium</taxon>
        <taxon>Fusarium burgessii species complex</taxon>
    </lineage>
</organism>
<dbReference type="AlphaFoldDB" id="A0A9P5AQQ7"/>
<comment type="caution">
    <text evidence="1">The sequence shown here is derived from an EMBL/GenBank/DDBJ whole genome shotgun (WGS) entry which is preliminary data.</text>
</comment>
<evidence type="ECO:0000313" key="1">
    <source>
        <dbReference type="EMBL" id="KAF4342961.1"/>
    </source>
</evidence>
<name>A0A9P5AQQ7_9HYPO</name>
<reference evidence="1" key="2">
    <citation type="submission" date="2020-02" db="EMBL/GenBank/DDBJ databases">
        <title>Identification and distribution of gene clusters putatively required for synthesis of sphingolipid metabolism inhibitors in phylogenetically diverse species of the filamentous fungus Fusarium.</title>
        <authorList>
            <person name="Kim H.-S."/>
            <person name="Busman M."/>
            <person name="Brown D.W."/>
            <person name="Divon H."/>
            <person name="Uhlig S."/>
            <person name="Proctor R.H."/>
        </authorList>
    </citation>
    <scope>NUCLEOTIDE SEQUENCE</scope>
    <source>
        <strain evidence="1">NRRL 25174</strain>
    </source>
</reference>
<evidence type="ECO:0000313" key="2">
    <source>
        <dbReference type="Proteomes" id="UP000730481"/>
    </source>
</evidence>